<feature type="compositionally biased region" description="Acidic residues" evidence="1">
    <location>
        <begin position="810"/>
        <end position="819"/>
    </location>
</feature>
<dbReference type="OMA" id="WPKERNR"/>
<dbReference type="EMBL" id="CCBP010000649">
    <property type="protein sequence ID" value="CDO78095.1"/>
    <property type="molecule type" value="Genomic_DNA"/>
</dbReference>
<comment type="caution">
    <text evidence="2">The sequence shown here is derived from an EMBL/GenBank/DDBJ whole genome shotgun (WGS) entry which is preliminary data.</text>
</comment>
<dbReference type="Pfam" id="PF18759">
    <property type="entry name" value="Plavaka"/>
    <property type="match status" value="1"/>
</dbReference>
<dbReference type="OrthoDB" id="2687259at2759"/>
<evidence type="ECO:0000313" key="3">
    <source>
        <dbReference type="Proteomes" id="UP000029665"/>
    </source>
</evidence>
<feature type="compositionally biased region" description="Acidic residues" evidence="1">
    <location>
        <begin position="848"/>
        <end position="890"/>
    </location>
</feature>
<feature type="compositionally biased region" description="Basic residues" evidence="1">
    <location>
        <begin position="386"/>
        <end position="399"/>
    </location>
</feature>
<feature type="region of interest" description="Disordered" evidence="1">
    <location>
        <begin position="787"/>
        <end position="890"/>
    </location>
</feature>
<evidence type="ECO:0000256" key="1">
    <source>
        <dbReference type="SAM" id="MobiDB-lite"/>
    </source>
</evidence>
<accession>A0A060SUL8</accession>
<name>A0A060SUL8_PYCCI</name>
<protein>
    <submittedName>
        <fullName evidence="2">Uncharacterized protein</fullName>
    </submittedName>
</protein>
<feature type="compositionally biased region" description="Acidic residues" evidence="1">
    <location>
        <begin position="831"/>
        <end position="841"/>
    </location>
</feature>
<evidence type="ECO:0000313" key="2">
    <source>
        <dbReference type="EMBL" id="CDO78095.1"/>
    </source>
</evidence>
<sequence>MILPDLEYAVAPIGLYSDSTHLTNFGTASLWPIYFWILGLSKYIRGMPSSFATHHLAYIPSLPDVVQQAYEHAYGVPPTAAVLRFCKKELMQQIWTLLLDDDFVNAYVHGFIVKCADGITRRLFPRILTYSADYPEKCLIACIKYLGRCPCPDCLITKDHIYLMGTDQDLKMRQRKKREDTPWLRMILERIRAWIFGRGVAPEGKRVEALLGDTSTSPTQSAFSKRLGSLGFDIYRALVPDIMHEFELGVWKSTLTHLVRILVAVGPSAVNTLNARFANVPTFGRDTIRRFGANVAGLKKLAARDFEDLLQARPSFLSASRSPADSTFSVPYPYSSNYSTRLTITSFVVFEHLAGSLGRAMRAFASSVCPEYDTRELDKELESRQRRQAHKSSKAKGSARAHDATASGSKSHAERARKDFNLNTYKFHRLGDYTGTVRRVGSLDGPSAMTGELEHRRVKRFYVRTNKNFQFGLQIARHERRECTVNDPRRQIPSQQPPSPPAAMVSDSGRLSHPRAKSSHAPMQLDPSEPEDRGDRSLLNHTVISEERRNPLDIHGFVYDNADDLALTDFIPKLHRHLYGRLLVPAGTPPDKNLVPSRSDLASLRIRHNRLYMHRRMLVNYTSYDMRRDQDTISPRCHPDVMLLAEPDSPHPYMYARVLGMFHVNAYLAGHANEEATLLQVLWIRWYNFDESSPWGPESGRLPRVSFAPLDDEPFGFIAPDQVLRGVHLIPASAHGLSDSALPGYSIARLEDEEDQDFSYYNVGIFVDRDMFMRFLGGGIGHRQPGGPRFMYSQLFGEGQSPEDHPDGEPMPEEDLQDEGDSRLPALDDAQLFEESDEDEPSVVLDPDLIDEELDYGYILSDDEDGADVVGEDASGDPDAVDDYEGFAAP</sequence>
<dbReference type="AlphaFoldDB" id="A0A060SUL8"/>
<dbReference type="HOGENOM" id="CLU_002498_0_1_1"/>
<gene>
    <name evidence="2" type="ORF">BN946_scf184634.g1</name>
</gene>
<proteinExistence type="predicted"/>
<feature type="region of interest" description="Disordered" evidence="1">
    <location>
        <begin position="381"/>
        <end position="417"/>
    </location>
</feature>
<reference evidence="2" key="1">
    <citation type="submission" date="2014-01" db="EMBL/GenBank/DDBJ databases">
        <title>The genome of the white-rot fungus Pycnoporus cinnabarinus: a basidiomycete model with a versatile arsenal for lignocellulosic biomass breakdown.</title>
        <authorList>
            <person name="Levasseur A."/>
            <person name="Lomascolo A."/>
            <person name="Ruiz-Duenas F.J."/>
            <person name="Uzan E."/>
            <person name="Piumi F."/>
            <person name="Kues U."/>
            <person name="Ram A.F.J."/>
            <person name="Murat C."/>
            <person name="Haon M."/>
            <person name="Benoit I."/>
            <person name="Arfi Y."/>
            <person name="Chevret D."/>
            <person name="Drula E."/>
            <person name="Kwon M.J."/>
            <person name="Gouret P."/>
            <person name="Lesage-Meessen L."/>
            <person name="Lombard V."/>
            <person name="Mariette J."/>
            <person name="Noirot C."/>
            <person name="Park J."/>
            <person name="Patyshakuliyeva A."/>
            <person name="Wieneger R.A.B."/>
            <person name="Wosten H.A.B."/>
            <person name="Martin F."/>
            <person name="Coutinho P.M."/>
            <person name="de Vries R."/>
            <person name="Martinez A.T."/>
            <person name="Klopp C."/>
            <person name="Pontarotti P."/>
            <person name="Henrissat B."/>
            <person name="Record E."/>
        </authorList>
    </citation>
    <scope>NUCLEOTIDE SEQUENCE [LARGE SCALE GENOMIC DNA]</scope>
    <source>
        <strain evidence="2">BRFM137</strain>
    </source>
</reference>
<dbReference type="STRING" id="5643.A0A060SUL8"/>
<dbReference type="InterPro" id="IPR041078">
    <property type="entry name" value="Plavaka"/>
</dbReference>
<organism evidence="2 3">
    <name type="scientific">Pycnoporus cinnabarinus</name>
    <name type="common">Cinnabar-red polypore</name>
    <name type="synonym">Trametes cinnabarina</name>
    <dbReference type="NCBI Taxonomy" id="5643"/>
    <lineage>
        <taxon>Eukaryota</taxon>
        <taxon>Fungi</taxon>
        <taxon>Dikarya</taxon>
        <taxon>Basidiomycota</taxon>
        <taxon>Agaricomycotina</taxon>
        <taxon>Agaricomycetes</taxon>
        <taxon>Polyporales</taxon>
        <taxon>Polyporaceae</taxon>
        <taxon>Trametes</taxon>
    </lineage>
</organism>
<dbReference type="Proteomes" id="UP000029665">
    <property type="component" value="Unassembled WGS sequence"/>
</dbReference>
<keyword evidence="3" id="KW-1185">Reference proteome</keyword>
<feature type="region of interest" description="Disordered" evidence="1">
    <location>
        <begin position="482"/>
        <end position="535"/>
    </location>
</feature>